<evidence type="ECO:0000256" key="1">
    <source>
        <dbReference type="ARBA" id="ARBA00009986"/>
    </source>
</evidence>
<dbReference type="Pfam" id="PF00171">
    <property type="entry name" value="Aldedh"/>
    <property type="match status" value="1"/>
</dbReference>
<dbReference type="EMBL" id="OMOR01000001">
    <property type="protein sequence ID" value="SPH22924.1"/>
    <property type="molecule type" value="Genomic_DNA"/>
</dbReference>
<evidence type="ECO:0000259" key="3">
    <source>
        <dbReference type="Pfam" id="PF00171"/>
    </source>
</evidence>
<dbReference type="InterPro" id="IPR016163">
    <property type="entry name" value="Ald_DH_C"/>
</dbReference>
<dbReference type="FunFam" id="3.40.605.10:FF:000007">
    <property type="entry name" value="NAD/NADP-dependent betaine aldehyde dehydrogenase"/>
    <property type="match status" value="1"/>
</dbReference>
<dbReference type="OrthoDB" id="9812625at2"/>
<sequence length="483" mass="51547">MQDLRKNYIAGEWTDGISHIENRNPSDLTDVIGMFAQASADQLDATLDQARRAQAEWEAYGMERKQAVLMAIGNEMMERAEELGTLLSREEGKPLAEGKGEVYRAGQFFTYYAAECLRQLGENADSVRPGVEVDVRREAVGTVAIISPWNFPTATASWKIAPALCYGNAVVWKPANMTPASAVALTDIITRQDIPKGLFSLVMGSGSDIGQRLVESPKIDAISFTGSVPVGKGIASAAIQNLTKVQMEMGSKNALAVMDDADLDLAVTLALGGAFGGTGQKCTASSRLVIHASIHDAFVEKLVAGTQAMKVGHALGEGTQMGPVVSEQQLMENLEYAALGVSEGAELACGGARLEMPHDGFYMSPGVFLNTTNDMRINREEMFAPLTSVIKVDSYAEALATVNDTNFGLTSGIVTQNLARATHFRRNARTGVVTVNLPTAGTDYHVPFGGRGDSSYGPREQGKAAAEFYTTVKTAYISAGTPL</sequence>
<dbReference type="GO" id="GO:0004030">
    <property type="term" value="F:aldehyde dehydrogenase [NAD(P)+] activity"/>
    <property type="evidence" value="ECO:0007669"/>
    <property type="project" value="UniProtKB-EC"/>
</dbReference>
<dbReference type="Gene3D" id="3.40.309.10">
    <property type="entry name" value="Aldehyde Dehydrogenase, Chain A, domain 2"/>
    <property type="match status" value="1"/>
</dbReference>
<accession>A0A2R8BIJ0</accession>
<organism evidence="4 5">
    <name type="scientific">Ascidiaceihabitans donghaensis</name>
    <dbReference type="NCBI Taxonomy" id="1510460"/>
    <lineage>
        <taxon>Bacteria</taxon>
        <taxon>Pseudomonadati</taxon>
        <taxon>Pseudomonadota</taxon>
        <taxon>Alphaproteobacteria</taxon>
        <taxon>Rhodobacterales</taxon>
        <taxon>Paracoccaceae</taxon>
        <taxon>Ascidiaceihabitans</taxon>
    </lineage>
</organism>
<protein>
    <submittedName>
        <fullName evidence="4">Aldehyde dehydrogenase, thermostable</fullName>
        <ecNumber evidence="4">1.2.1.5</ecNumber>
    </submittedName>
</protein>
<evidence type="ECO:0000313" key="5">
    <source>
        <dbReference type="Proteomes" id="UP000244880"/>
    </source>
</evidence>
<gene>
    <name evidence="4" type="primary">aldHT</name>
    <name evidence="4" type="ORF">ASD8599_03671</name>
</gene>
<dbReference type="Proteomes" id="UP000244880">
    <property type="component" value="Unassembled WGS sequence"/>
</dbReference>
<evidence type="ECO:0000256" key="2">
    <source>
        <dbReference type="ARBA" id="ARBA00023002"/>
    </source>
</evidence>
<feature type="domain" description="Aldehyde dehydrogenase" evidence="3">
    <location>
        <begin position="14"/>
        <end position="474"/>
    </location>
</feature>
<dbReference type="EC" id="1.2.1.5" evidence="4"/>
<dbReference type="PANTHER" id="PTHR11699">
    <property type="entry name" value="ALDEHYDE DEHYDROGENASE-RELATED"/>
    <property type="match status" value="1"/>
</dbReference>
<name>A0A2R8BIJ0_9RHOB</name>
<dbReference type="AlphaFoldDB" id="A0A2R8BIJ0"/>
<dbReference type="RefSeq" id="WP_108829813.1">
    <property type="nucleotide sequence ID" value="NZ_OMOR01000001.1"/>
</dbReference>
<dbReference type="InterPro" id="IPR016162">
    <property type="entry name" value="Ald_DH_N"/>
</dbReference>
<dbReference type="SUPFAM" id="SSF53720">
    <property type="entry name" value="ALDH-like"/>
    <property type="match status" value="1"/>
</dbReference>
<reference evidence="4 5" key="1">
    <citation type="submission" date="2018-03" db="EMBL/GenBank/DDBJ databases">
        <authorList>
            <person name="Keele B.F."/>
        </authorList>
    </citation>
    <scope>NUCLEOTIDE SEQUENCE [LARGE SCALE GENOMIC DNA]</scope>
    <source>
        <strain evidence="4 5">CECT 8599</strain>
    </source>
</reference>
<evidence type="ECO:0000313" key="4">
    <source>
        <dbReference type="EMBL" id="SPH22924.1"/>
    </source>
</evidence>
<keyword evidence="2 4" id="KW-0560">Oxidoreductase</keyword>
<comment type="similarity">
    <text evidence="1">Belongs to the aldehyde dehydrogenase family.</text>
</comment>
<keyword evidence="5" id="KW-1185">Reference proteome</keyword>
<dbReference type="InterPro" id="IPR015590">
    <property type="entry name" value="Aldehyde_DH_dom"/>
</dbReference>
<dbReference type="CDD" id="cd07097">
    <property type="entry name" value="ALDH_KGSADH-YcbD"/>
    <property type="match status" value="1"/>
</dbReference>
<proteinExistence type="inferred from homology"/>
<dbReference type="InterPro" id="IPR016161">
    <property type="entry name" value="Ald_DH/histidinol_DH"/>
</dbReference>
<dbReference type="Gene3D" id="3.40.605.10">
    <property type="entry name" value="Aldehyde Dehydrogenase, Chain A, domain 1"/>
    <property type="match status" value="1"/>
</dbReference>